<evidence type="ECO:0000313" key="2">
    <source>
        <dbReference type="Proteomes" id="UP000230423"/>
    </source>
</evidence>
<evidence type="ECO:0000313" key="1">
    <source>
        <dbReference type="EMBL" id="PIO72783.1"/>
    </source>
</evidence>
<dbReference type="Gene3D" id="3.40.33.10">
    <property type="entry name" value="CAP"/>
    <property type="match status" value="1"/>
</dbReference>
<gene>
    <name evidence="1" type="ORF">TELCIR_05269</name>
</gene>
<sequence>MAWATTKYLGCAVSQNCADMWYAVCHYSPGGNIVNRRVYEIGNPCSNCPVGYFCDSTLLCEANTRF</sequence>
<dbReference type="EMBL" id="KZ345597">
    <property type="protein sequence ID" value="PIO72783.1"/>
    <property type="molecule type" value="Genomic_DNA"/>
</dbReference>
<dbReference type="SUPFAM" id="SSF55797">
    <property type="entry name" value="PR-1-like"/>
    <property type="match status" value="1"/>
</dbReference>
<accession>A0A2G9URK2</accession>
<dbReference type="OrthoDB" id="5819511at2759"/>
<dbReference type="InterPro" id="IPR035940">
    <property type="entry name" value="CAP_sf"/>
</dbReference>
<proteinExistence type="predicted"/>
<dbReference type="AlphaFoldDB" id="A0A2G9URK2"/>
<dbReference type="Proteomes" id="UP000230423">
    <property type="component" value="Unassembled WGS sequence"/>
</dbReference>
<name>A0A2G9URK2_TELCI</name>
<organism evidence="1 2">
    <name type="scientific">Teladorsagia circumcincta</name>
    <name type="common">Brown stomach worm</name>
    <name type="synonym">Ostertagia circumcincta</name>
    <dbReference type="NCBI Taxonomy" id="45464"/>
    <lineage>
        <taxon>Eukaryota</taxon>
        <taxon>Metazoa</taxon>
        <taxon>Ecdysozoa</taxon>
        <taxon>Nematoda</taxon>
        <taxon>Chromadorea</taxon>
        <taxon>Rhabditida</taxon>
        <taxon>Rhabditina</taxon>
        <taxon>Rhabditomorpha</taxon>
        <taxon>Strongyloidea</taxon>
        <taxon>Trichostrongylidae</taxon>
        <taxon>Teladorsagia</taxon>
    </lineage>
</organism>
<reference evidence="1 2" key="1">
    <citation type="submission" date="2015-09" db="EMBL/GenBank/DDBJ databases">
        <title>Draft genome of the parasitic nematode Teladorsagia circumcincta isolate WARC Sus (inbred).</title>
        <authorList>
            <person name="Mitreva M."/>
        </authorList>
    </citation>
    <scope>NUCLEOTIDE SEQUENCE [LARGE SCALE GENOMIC DNA]</scope>
    <source>
        <strain evidence="1 2">S</strain>
    </source>
</reference>
<keyword evidence="2" id="KW-1185">Reference proteome</keyword>
<protein>
    <recommendedName>
        <fullName evidence="3">SCP domain-containing protein</fullName>
    </recommendedName>
</protein>
<evidence type="ECO:0008006" key="3">
    <source>
        <dbReference type="Google" id="ProtNLM"/>
    </source>
</evidence>